<feature type="transmembrane region" description="Helical" evidence="1">
    <location>
        <begin position="153"/>
        <end position="170"/>
    </location>
</feature>
<dbReference type="GO" id="GO:0016787">
    <property type="term" value="F:hydrolase activity"/>
    <property type="evidence" value="ECO:0007669"/>
    <property type="project" value="UniProtKB-KW"/>
</dbReference>
<name>A0A2Z2N418_9EURY</name>
<dbReference type="Pfam" id="PF04307">
    <property type="entry name" value="YdjM"/>
    <property type="match status" value="1"/>
</dbReference>
<accession>A0A2Z2N418</accession>
<feature type="transmembrane region" description="Helical" evidence="1">
    <location>
        <begin position="93"/>
        <end position="117"/>
    </location>
</feature>
<reference evidence="2 3" key="1">
    <citation type="submission" date="2016-04" db="EMBL/GenBank/DDBJ databases">
        <title>Complete genome sequence of Thermococcus radiotolerans type strain EJ2.</title>
        <authorList>
            <person name="Oger P.M."/>
        </authorList>
    </citation>
    <scope>NUCLEOTIDE SEQUENCE [LARGE SCALE GENOMIC DNA]</scope>
    <source>
        <strain evidence="2 3">EJ2</strain>
    </source>
</reference>
<gene>
    <name evidence="2" type="ORF">A3L10_08320</name>
</gene>
<evidence type="ECO:0000313" key="2">
    <source>
        <dbReference type="EMBL" id="ASJ15130.1"/>
    </source>
</evidence>
<sequence>MPNYDVHLLSGIVTYPLAVFIAFMIRDYAGIPFVLSTAAMVIGYALYVLGSDLPDMDHPNALIHRGTKPIVAVAVGSAVFVQSVDSVHLGEPWLNITAAWGIGALAAFVAWFAFTWIMPRHRGIVHSLLFAAVYGLLGYALVEFGLGMSTGEALFVGFAAFSGYTLHLLLDREVSLL</sequence>
<dbReference type="KEGG" id="trl:A3L10_08320"/>
<dbReference type="Proteomes" id="UP000250085">
    <property type="component" value="Chromosome"/>
</dbReference>
<protein>
    <submittedName>
        <fullName evidence="2">Hydrolase</fullName>
    </submittedName>
</protein>
<keyword evidence="3" id="KW-1185">Reference proteome</keyword>
<evidence type="ECO:0000313" key="3">
    <source>
        <dbReference type="Proteomes" id="UP000250085"/>
    </source>
</evidence>
<dbReference type="RefSeq" id="WP_088867174.1">
    <property type="nucleotide sequence ID" value="NZ_CP015106.1"/>
</dbReference>
<evidence type="ECO:0000256" key="1">
    <source>
        <dbReference type="SAM" id="Phobius"/>
    </source>
</evidence>
<keyword evidence="1" id="KW-1133">Transmembrane helix</keyword>
<dbReference type="EMBL" id="CP015106">
    <property type="protein sequence ID" value="ASJ15130.1"/>
    <property type="molecule type" value="Genomic_DNA"/>
</dbReference>
<dbReference type="OrthoDB" id="350145at2157"/>
<feature type="transmembrane region" description="Helical" evidence="1">
    <location>
        <begin position="124"/>
        <end position="141"/>
    </location>
</feature>
<keyword evidence="1" id="KW-0472">Membrane</keyword>
<keyword evidence="2" id="KW-0378">Hydrolase</keyword>
<organism evidence="2 3">
    <name type="scientific">Thermococcus radiotolerans</name>
    <dbReference type="NCBI Taxonomy" id="187880"/>
    <lineage>
        <taxon>Archaea</taxon>
        <taxon>Methanobacteriati</taxon>
        <taxon>Methanobacteriota</taxon>
        <taxon>Thermococci</taxon>
        <taxon>Thermococcales</taxon>
        <taxon>Thermococcaceae</taxon>
        <taxon>Thermococcus</taxon>
    </lineage>
</organism>
<feature type="transmembrane region" description="Helical" evidence="1">
    <location>
        <begin position="32"/>
        <end position="50"/>
    </location>
</feature>
<proteinExistence type="predicted"/>
<dbReference type="InterPro" id="IPR007404">
    <property type="entry name" value="YdjM-like"/>
</dbReference>
<dbReference type="GeneID" id="33328847"/>
<feature type="transmembrane region" description="Helical" evidence="1">
    <location>
        <begin position="6"/>
        <end position="25"/>
    </location>
</feature>
<keyword evidence="1" id="KW-0812">Transmembrane</keyword>
<dbReference type="AlphaFoldDB" id="A0A2Z2N418"/>